<dbReference type="AlphaFoldDB" id="A0A382QYR3"/>
<accession>A0A382QYR3</accession>
<dbReference type="EMBL" id="UINC01117590">
    <property type="protein sequence ID" value="SVC90117.1"/>
    <property type="molecule type" value="Genomic_DNA"/>
</dbReference>
<evidence type="ECO:0000313" key="1">
    <source>
        <dbReference type="EMBL" id="SVC90117.1"/>
    </source>
</evidence>
<name>A0A382QYR3_9ZZZZ</name>
<protein>
    <submittedName>
        <fullName evidence="1">Uncharacterized protein</fullName>
    </submittedName>
</protein>
<feature type="non-terminal residue" evidence="1">
    <location>
        <position position="42"/>
    </location>
</feature>
<organism evidence="1">
    <name type="scientific">marine metagenome</name>
    <dbReference type="NCBI Taxonomy" id="408172"/>
    <lineage>
        <taxon>unclassified sequences</taxon>
        <taxon>metagenomes</taxon>
        <taxon>ecological metagenomes</taxon>
    </lineage>
</organism>
<reference evidence="1" key="1">
    <citation type="submission" date="2018-05" db="EMBL/GenBank/DDBJ databases">
        <authorList>
            <person name="Lanie J.A."/>
            <person name="Ng W.-L."/>
            <person name="Kazmierczak K.M."/>
            <person name="Andrzejewski T.M."/>
            <person name="Davidsen T.M."/>
            <person name="Wayne K.J."/>
            <person name="Tettelin H."/>
            <person name="Glass J.I."/>
            <person name="Rusch D."/>
            <person name="Podicherti R."/>
            <person name="Tsui H.-C.T."/>
            <person name="Winkler M.E."/>
        </authorList>
    </citation>
    <scope>NUCLEOTIDE SEQUENCE</scope>
</reference>
<gene>
    <name evidence="1" type="ORF">METZ01_LOCUS342971</name>
</gene>
<sequence>MAKYPGIKSTADGAAIVVWVETHITQGACAYPITSSTTMGSG</sequence>
<proteinExistence type="predicted"/>